<evidence type="ECO:0000313" key="5">
    <source>
        <dbReference type="Proteomes" id="UP000030745"/>
    </source>
</evidence>
<feature type="chain" id="PRO_5001636995" description="Histidine acid phosphatase" evidence="3">
    <location>
        <begin position="18"/>
        <end position="487"/>
    </location>
</feature>
<dbReference type="PROSITE" id="PS00616">
    <property type="entry name" value="HIS_ACID_PHOSPHAT_1"/>
    <property type="match status" value="1"/>
</dbReference>
<dbReference type="RefSeq" id="XP_012208578.1">
    <property type="nucleotide sequence ID" value="XM_012353188.1"/>
</dbReference>
<dbReference type="Proteomes" id="UP000030745">
    <property type="component" value="Unassembled WGS sequence"/>
</dbReference>
<sequence>MLSVGSLLVASLALASAVVVDHTGYPRYCAKDMAMAAIQPVADPLASTMTLVQVQMMVRHGARMPFSDGKCWDGYSEAWTCNIRDQVTPVLHSQSSGASPTLVFDKTYGAGGNAYPGNCLLGQMIDEGYLQQQRNGANFRKAYVGTGPLSLFQAGVAVDLTNTSDVYFESTDMQRTVNSGMIIAQNWFSDATNSAPIPWHTNDLSTSFVTPNPSICPALNAINAEWLASAEYKAWSTNATNVAWEKELQTHISGYNHVLLFDCLMTQRCTDRLLPNGMDHDLFLRSVSHEEKAQLFQYLYKNSAYARTGMATFIARIRTRLQAAIAGHGPRLVLSAVHDTTLMPLLAALGGDAYLTEWVPYASHVGLELYYQASTKSHFFRLLYQGRPLPIPACASELCPVQAFLDMSAFATAPNVCKVPQTFAPLNVTAGPIPQVVLTGTSTDATESGGYSATTMALIGLGGIVLGAGVGFTTSKHCINRAGYSQV</sequence>
<reference evidence="4 5" key="1">
    <citation type="journal article" date="2013" name="PLoS Genet.">
        <title>Distinctive expansion of potential virulence genes in the genome of the oomycete fish pathogen Saprolegnia parasitica.</title>
        <authorList>
            <person name="Jiang R.H."/>
            <person name="de Bruijn I."/>
            <person name="Haas B.J."/>
            <person name="Belmonte R."/>
            <person name="Lobach L."/>
            <person name="Christie J."/>
            <person name="van den Ackerveken G."/>
            <person name="Bottin A."/>
            <person name="Bulone V."/>
            <person name="Diaz-Moreno S.M."/>
            <person name="Dumas B."/>
            <person name="Fan L."/>
            <person name="Gaulin E."/>
            <person name="Govers F."/>
            <person name="Grenville-Briggs L.J."/>
            <person name="Horner N.R."/>
            <person name="Levin J.Z."/>
            <person name="Mammella M."/>
            <person name="Meijer H.J."/>
            <person name="Morris P."/>
            <person name="Nusbaum C."/>
            <person name="Oome S."/>
            <person name="Phillips A.J."/>
            <person name="van Rooyen D."/>
            <person name="Rzeszutek E."/>
            <person name="Saraiva M."/>
            <person name="Secombes C.J."/>
            <person name="Seidl M.F."/>
            <person name="Snel B."/>
            <person name="Stassen J.H."/>
            <person name="Sykes S."/>
            <person name="Tripathy S."/>
            <person name="van den Berg H."/>
            <person name="Vega-Arreguin J.C."/>
            <person name="Wawra S."/>
            <person name="Young S.K."/>
            <person name="Zeng Q."/>
            <person name="Dieguez-Uribeondo J."/>
            <person name="Russ C."/>
            <person name="Tyler B.M."/>
            <person name="van West P."/>
        </authorList>
    </citation>
    <scope>NUCLEOTIDE SEQUENCE [LARGE SCALE GENOMIC DNA]</scope>
    <source>
        <strain evidence="4 5">CBS 223.65</strain>
    </source>
</reference>
<dbReference type="InterPro" id="IPR029033">
    <property type="entry name" value="His_PPase_superfam"/>
</dbReference>
<dbReference type="InterPro" id="IPR050645">
    <property type="entry name" value="Histidine_acid_phosphatase"/>
</dbReference>
<evidence type="ECO:0000256" key="2">
    <source>
        <dbReference type="ARBA" id="ARBA00022801"/>
    </source>
</evidence>
<dbReference type="GO" id="GO:0016791">
    <property type="term" value="F:phosphatase activity"/>
    <property type="evidence" value="ECO:0007669"/>
    <property type="project" value="TreeGrafter"/>
</dbReference>
<evidence type="ECO:0008006" key="6">
    <source>
        <dbReference type="Google" id="ProtNLM"/>
    </source>
</evidence>
<dbReference type="Pfam" id="PF00328">
    <property type="entry name" value="His_Phos_2"/>
    <property type="match status" value="1"/>
</dbReference>
<gene>
    <name evidence="4" type="ORF">SPRG_13906</name>
</gene>
<dbReference type="Gene3D" id="3.40.50.1240">
    <property type="entry name" value="Phosphoglycerate mutase-like"/>
    <property type="match status" value="1"/>
</dbReference>
<evidence type="ECO:0000313" key="4">
    <source>
        <dbReference type="EMBL" id="KDO20694.1"/>
    </source>
</evidence>
<keyword evidence="3" id="KW-0732">Signal</keyword>
<dbReference type="CDD" id="cd07061">
    <property type="entry name" value="HP_HAP_like"/>
    <property type="match status" value="1"/>
</dbReference>
<dbReference type="EMBL" id="KK583305">
    <property type="protein sequence ID" value="KDO20694.1"/>
    <property type="molecule type" value="Genomic_DNA"/>
</dbReference>
<evidence type="ECO:0000256" key="3">
    <source>
        <dbReference type="SAM" id="SignalP"/>
    </source>
</evidence>
<dbReference type="SUPFAM" id="SSF53254">
    <property type="entry name" value="Phosphoglycerate mutase-like"/>
    <property type="match status" value="1"/>
</dbReference>
<dbReference type="PANTHER" id="PTHR11567">
    <property type="entry name" value="ACID PHOSPHATASE-RELATED"/>
    <property type="match status" value="1"/>
</dbReference>
<dbReference type="GeneID" id="24135744"/>
<dbReference type="KEGG" id="spar:SPRG_13906"/>
<name>A0A067BQG2_SAPPC</name>
<dbReference type="InterPro" id="IPR000560">
    <property type="entry name" value="His_Pase_clade-2"/>
</dbReference>
<dbReference type="OrthoDB" id="10257284at2759"/>
<dbReference type="AlphaFoldDB" id="A0A067BQG2"/>
<dbReference type="VEuPathDB" id="FungiDB:SPRG_13906"/>
<dbReference type="PANTHER" id="PTHR11567:SF110">
    <property type="entry name" value="2-PHOSPHOXYLOSE PHOSPHATASE 1"/>
    <property type="match status" value="1"/>
</dbReference>
<organism evidence="4 5">
    <name type="scientific">Saprolegnia parasitica (strain CBS 223.65)</name>
    <dbReference type="NCBI Taxonomy" id="695850"/>
    <lineage>
        <taxon>Eukaryota</taxon>
        <taxon>Sar</taxon>
        <taxon>Stramenopiles</taxon>
        <taxon>Oomycota</taxon>
        <taxon>Saprolegniomycetes</taxon>
        <taxon>Saprolegniales</taxon>
        <taxon>Saprolegniaceae</taxon>
        <taxon>Saprolegnia</taxon>
    </lineage>
</organism>
<feature type="signal peptide" evidence="3">
    <location>
        <begin position="1"/>
        <end position="17"/>
    </location>
</feature>
<keyword evidence="2" id="KW-0378">Hydrolase</keyword>
<comment type="similarity">
    <text evidence="1">Belongs to the histidine acid phosphatase family.</text>
</comment>
<proteinExistence type="inferred from homology"/>
<accession>A0A067BQG2</accession>
<evidence type="ECO:0000256" key="1">
    <source>
        <dbReference type="ARBA" id="ARBA00005375"/>
    </source>
</evidence>
<dbReference type="OMA" id="SWPPFTS"/>
<keyword evidence="5" id="KW-1185">Reference proteome</keyword>
<dbReference type="InterPro" id="IPR033379">
    <property type="entry name" value="Acid_Pase_AS"/>
</dbReference>
<protein>
    <recommendedName>
        <fullName evidence="6">Histidine acid phosphatase</fullName>
    </recommendedName>
</protein>